<keyword evidence="6" id="KW-1185">Reference proteome</keyword>
<evidence type="ECO:0008006" key="7">
    <source>
        <dbReference type="Google" id="ProtNLM"/>
    </source>
</evidence>
<dbReference type="InterPro" id="IPR029063">
    <property type="entry name" value="SAM-dependent_MTases_sf"/>
</dbReference>
<comment type="caution">
    <text evidence="5">The sequence shown here is derived from an EMBL/GenBank/DDBJ whole genome shotgun (WGS) entry which is preliminary data.</text>
</comment>
<comment type="similarity">
    <text evidence="4">Belongs to the class I-like SAM-binding methyltransferase superfamily.</text>
</comment>
<keyword evidence="3" id="KW-0949">S-adenosyl-L-methionine</keyword>
<dbReference type="PANTHER" id="PTHR35897">
    <property type="entry name" value="METHYLTRANSFERASE AUSD"/>
    <property type="match status" value="1"/>
</dbReference>
<dbReference type="SUPFAM" id="SSF53335">
    <property type="entry name" value="S-adenosyl-L-methionine-dependent methyltransferases"/>
    <property type="match status" value="1"/>
</dbReference>
<evidence type="ECO:0000313" key="5">
    <source>
        <dbReference type="EMBL" id="THH01517.1"/>
    </source>
</evidence>
<gene>
    <name evidence="5" type="ORF">EW026_g1204</name>
</gene>
<dbReference type="InterPro" id="IPR051654">
    <property type="entry name" value="Meroterpenoid_MTases"/>
</dbReference>
<evidence type="ECO:0000256" key="1">
    <source>
        <dbReference type="ARBA" id="ARBA00005179"/>
    </source>
</evidence>
<dbReference type="Proteomes" id="UP000309038">
    <property type="component" value="Unassembled WGS sequence"/>
</dbReference>
<comment type="pathway">
    <text evidence="1">Secondary metabolite biosynthesis.</text>
</comment>
<keyword evidence="2" id="KW-0808">Transferase</keyword>
<organism evidence="5 6">
    <name type="scientific">Hermanssonia centrifuga</name>
    <dbReference type="NCBI Taxonomy" id="98765"/>
    <lineage>
        <taxon>Eukaryota</taxon>
        <taxon>Fungi</taxon>
        <taxon>Dikarya</taxon>
        <taxon>Basidiomycota</taxon>
        <taxon>Agaricomycotina</taxon>
        <taxon>Agaricomycetes</taxon>
        <taxon>Polyporales</taxon>
        <taxon>Meruliaceae</taxon>
        <taxon>Hermanssonia</taxon>
    </lineage>
</organism>
<proteinExistence type="inferred from homology"/>
<reference evidence="5 6" key="1">
    <citation type="submission" date="2019-02" db="EMBL/GenBank/DDBJ databases">
        <title>Genome sequencing of the rare red list fungi Phlebia centrifuga.</title>
        <authorList>
            <person name="Buettner E."/>
            <person name="Kellner H."/>
        </authorList>
    </citation>
    <scope>NUCLEOTIDE SEQUENCE [LARGE SCALE GENOMIC DNA]</scope>
    <source>
        <strain evidence="5 6">DSM 108282</strain>
    </source>
</reference>
<dbReference type="PANTHER" id="PTHR35897:SF1">
    <property type="entry name" value="METHYLTRANSFERASE AUSD"/>
    <property type="match status" value="1"/>
</dbReference>
<protein>
    <recommendedName>
        <fullName evidence="7">Methyltransferase ausD</fullName>
    </recommendedName>
</protein>
<dbReference type="AlphaFoldDB" id="A0A4S4KSX0"/>
<evidence type="ECO:0000256" key="2">
    <source>
        <dbReference type="ARBA" id="ARBA00022679"/>
    </source>
</evidence>
<evidence type="ECO:0000256" key="4">
    <source>
        <dbReference type="ARBA" id="ARBA00038314"/>
    </source>
</evidence>
<evidence type="ECO:0000256" key="3">
    <source>
        <dbReference type="ARBA" id="ARBA00022691"/>
    </source>
</evidence>
<name>A0A4S4KSX0_9APHY</name>
<dbReference type="Gene3D" id="3.40.50.150">
    <property type="entry name" value="Vaccinia Virus protein VP39"/>
    <property type="match status" value="1"/>
</dbReference>
<accession>A0A4S4KSX0</accession>
<dbReference type="EMBL" id="SGPJ01000022">
    <property type="protein sequence ID" value="THH01517.1"/>
    <property type="molecule type" value="Genomic_DNA"/>
</dbReference>
<evidence type="ECO:0000313" key="6">
    <source>
        <dbReference type="Proteomes" id="UP000309038"/>
    </source>
</evidence>
<sequence>MATSTDITGVKDLDVNDIKRPLDESFYSLDKTEEEFITQQTGIQDPQELKKHIINVQAEAYQVFPYPCIFRFGFAKLKISRFPAYKELLRLGKERQGALFLDMACCVGNDVRKAVADGFPVNQALASDLEPGFWKVGHNLFKSTPETFPVPFIPGDAFDSAFLAPATISTSLPDGPVPPLSSLTSLTPLIGRLSVIHASSFFHLFNEELQLQLAKRMGSLLSPEPGSFIFGGHGGFLQKGPRSMPMSAAVQSITMFCHSPESWKELWEKEIFSQGKVKVEVYLKEVQRQDLPAEGNATYHLMICLNIAVTDSAVAYQIQL</sequence>
<dbReference type="GO" id="GO:0016740">
    <property type="term" value="F:transferase activity"/>
    <property type="evidence" value="ECO:0007669"/>
    <property type="project" value="UniProtKB-KW"/>
</dbReference>